<dbReference type="InterPro" id="IPR044668">
    <property type="entry name" value="PuuD-like"/>
</dbReference>
<dbReference type="InterPro" id="IPR029062">
    <property type="entry name" value="Class_I_gatase-like"/>
</dbReference>
<dbReference type="AlphaFoldDB" id="A0A930VHG6"/>
<evidence type="ECO:0000313" key="1">
    <source>
        <dbReference type="EMBL" id="MBF4764855.1"/>
    </source>
</evidence>
<dbReference type="SUPFAM" id="SSF52317">
    <property type="entry name" value="Class I glutamine amidotransferase-like"/>
    <property type="match status" value="1"/>
</dbReference>
<dbReference type="GO" id="GO:0005829">
    <property type="term" value="C:cytosol"/>
    <property type="evidence" value="ECO:0007669"/>
    <property type="project" value="TreeGrafter"/>
</dbReference>
<evidence type="ECO:0000313" key="2">
    <source>
        <dbReference type="Proteomes" id="UP000640489"/>
    </source>
</evidence>
<proteinExistence type="predicted"/>
<dbReference type="GO" id="GO:0006598">
    <property type="term" value="P:polyamine catabolic process"/>
    <property type="evidence" value="ECO:0007669"/>
    <property type="project" value="TreeGrafter"/>
</dbReference>
<dbReference type="PANTHER" id="PTHR43235">
    <property type="entry name" value="GLUTAMINE AMIDOTRANSFERASE PB2B2.05-RELATED"/>
    <property type="match status" value="1"/>
</dbReference>
<comment type="caution">
    <text evidence="1">The sequence shown here is derived from an EMBL/GenBank/DDBJ whole genome shotgun (WGS) entry which is preliminary data.</text>
</comment>
<name>A0A930VHG6_9ACTN</name>
<reference evidence="1" key="1">
    <citation type="submission" date="2020-11" db="EMBL/GenBank/DDBJ databases">
        <title>Nocardioides sp. nov., isolated from Soil of Cynanchum wilfordii Hemsley rhizosphere.</title>
        <authorList>
            <person name="Lee J.-S."/>
            <person name="Suh M.K."/>
            <person name="Kim J.-S."/>
        </authorList>
    </citation>
    <scope>NUCLEOTIDE SEQUENCE</scope>
    <source>
        <strain evidence="1">KCTC 19275</strain>
    </source>
</reference>
<organism evidence="1 2">
    <name type="scientific">Nocardioides islandensis</name>
    <dbReference type="NCBI Taxonomy" id="433663"/>
    <lineage>
        <taxon>Bacteria</taxon>
        <taxon>Bacillati</taxon>
        <taxon>Actinomycetota</taxon>
        <taxon>Actinomycetes</taxon>
        <taxon>Propionibacteriales</taxon>
        <taxon>Nocardioidaceae</taxon>
        <taxon>Nocardioides</taxon>
    </lineage>
</organism>
<dbReference type="Proteomes" id="UP000640489">
    <property type="component" value="Unassembled WGS sequence"/>
</dbReference>
<accession>A0A930VHG6</accession>
<sequence>MTHLETTRPLVGLTTYREEASWGVWRQKADLLHAEYADAIVAAGGVPVLLPPASGSDISARSVVARIDALVVSGGADVDPARYGEEPHERTAGWREDRDAWEVALLAAADEVGLPVLGVCRGMQVMAVAAGGSLDQHTPDVVGHDEHSPGGDQFGGIRVRTLEGSRVALAEGDEVLAHCHHHQSVHAHPGYVATAWAPDGTMEAMEAPGDRFCVGVQWHPEMGRDQALFAALVGAATHR</sequence>
<dbReference type="GO" id="GO:0033969">
    <property type="term" value="F:gamma-glutamyl-gamma-aminobutyrate hydrolase activity"/>
    <property type="evidence" value="ECO:0007669"/>
    <property type="project" value="TreeGrafter"/>
</dbReference>
<gene>
    <name evidence="1" type="ORF">ISU07_17105</name>
</gene>
<dbReference type="PANTHER" id="PTHR43235:SF1">
    <property type="entry name" value="GLUTAMINE AMIDOTRANSFERASE PB2B2.05-RELATED"/>
    <property type="match status" value="1"/>
</dbReference>
<keyword evidence="2" id="KW-1185">Reference proteome</keyword>
<dbReference type="CDD" id="cd01745">
    <property type="entry name" value="GATase1_2"/>
    <property type="match status" value="1"/>
</dbReference>
<dbReference type="InterPro" id="IPR011697">
    <property type="entry name" value="Peptidase_C26"/>
</dbReference>
<dbReference type="EMBL" id="JADKPN010000011">
    <property type="protein sequence ID" value="MBF4764855.1"/>
    <property type="molecule type" value="Genomic_DNA"/>
</dbReference>
<dbReference type="Pfam" id="PF07722">
    <property type="entry name" value="Peptidase_C26"/>
    <property type="match status" value="1"/>
</dbReference>
<dbReference type="Gene3D" id="3.40.50.880">
    <property type="match status" value="1"/>
</dbReference>
<dbReference type="PROSITE" id="PS51273">
    <property type="entry name" value="GATASE_TYPE_1"/>
    <property type="match status" value="1"/>
</dbReference>
<protein>
    <submittedName>
        <fullName evidence="1">Gamma-glutamyl-gamma-aminobutyrate hydrolase family protein</fullName>
    </submittedName>
</protein>
<dbReference type="RefSeq" id="WP_194708037.1">
    <property type="nucleotide sequence ID" value="NZ_JADKPN010000011.1"/>
</dbReference>
<keyword evidence="1" id="KW-0378">Hydrolase</keyword>